<name>A0A160N069_9GAMM</name>
<keyword evidence="1" id="KW-0732">Signal</keyword>
<organism evidence="2 3">
    <name type="scientific">Dyella thiooxydans</name>
    <dbReference type="NCBI Taxonomy" id="445710"/>
    <lineage>
        <taxon>Bacteria</taxon>
        <taxon>Pseudomonadati</taxon>
        <taxon>Pseudomonadota</taxon>
        <taxon>Gammaproteobacteria</taxon>
        <taxon>Lysobacterales</taxon>
        <taxon>Rhodanobacteraceae</taxon>
        <taxon>Dyella</taxon>
    </lineage>
</organism>
<sequence length="173" mass="18465">MHLSRLALIATALLASGPLFATDVTMANGTVSFSTPDNWIGIMETQGDPEVRVFQVPDPSPTARNTLARVSVTVKQVGDMGGFQQYVSQANSKAQGLPGYQAIRSVSNTGGPDNVLYTANEAGSTMAYVEHYWYRDGHAIQLRCLRPASTQAGAAWQAAFDKGCQGIADRLGK</sequence>
<dbReference type="RefSeq" id="WP_063671880.1">
    <property type="nucleotide sequence ID" value="NZ_CP014841.1"/>
</dbReference>
<evidence type="ECO:0008006" key="4">
    <source>
        <dbReference type="Google" id="ProtNLM"/>
    </source>
</evidence>
<protein>
    <recommendedName>
        <fullName evidence="4">PsbP C-terminal domain-containing protein</fullName>
    </recommendedName>
</protein>
<keyword evidence="3" id="KW-1185">Reference proteome</keyword>
<feature type="signal peptide" evidence="1">
    <location>
        <begin position="1"/>
        <end position="21"/>
    </location>
</feature>
<dbReference type="Proteomes" id="UP000077255">
    <property type="component" value="Chromosome"/>
</dbReference>
<feature type="chain" id="PRO_5007818496" description="PsbP C-terminal domain-containing protein" evidence="1">
    <location>
        <begin position="22"/>
        <end position="173"/>
    </location>
</feature>
<evidence type="ECO:0000256" key="1">
    <source>
        <dbReference type="SAM" id="SignalP"/>
    </source>
</evidence>
<dbReference type="AlphaFoldDB" id="A0A160N069"/>
<dbReference type="KEGG" id="dtx:ATSB10_16220"/>
<dbReference type="OrthoDB" id="5958924at2"/>
<evidence type="ECO:0000313" key="3">
    <source>
        <dbReference type="Proteomes" id="UP000077255"/>
    </source>
</evidence>
<dbReference type="PATRIC" id="fig|445710.3.peg.1618"/>
<reference evidence="2 3" key="1">
    <citation type="submission" date="2016-02" db="EMBL/GenBank/DDBJ databases">
        <title>Complete genome sequencing and analysis of ATSB10, Dyella thiooxydans isolated from rhizosphere soil of sunflower (Helianthus annuus L.).</title>
        <authorList>
            <person name="Lee Y."/>
            <person name="Hwangbo K."/>
            <person name="Chung H."/>
            <person name="Yoo J."/>
            <person name="Kim K.Y."/>
            <person name="Sa T.M."/>
            <person name="Um Y."/>
            <person name="Madhaiyan M."/>
        </authorList>
    </citation>
    <scope>NUCLEOTIDE SEQUENCE [LARGE SCALE GENOMIC DNA]</scope>
    <source>
        <strain evidence="2 3">ATSB10</strain>
    </source>
</reference>
<accession>A0A160N069</accession>
<proteinExistence type="predicted"/>
<dbReference type="EMBL" id="CP014841">
    <property type="protein sequence ID" value="AND69076.1"/>
    <property type="molecule type" value="Genomic_DNA"/>
</dbReference>
<evidence type="ECO:0000313" key="2">
    <source>
        <dbReference type="EMBL" id="AND69076.1"/>
    </source>
</evidence>
<gene>
    <name evidence="2" type="ORF">ATSB10_16220</name>
</gene>